<dbReference type="Proteomes" id="UP001231915">
    <property type="component" value="Unassembled WGS sequence"/>
</dbReference>
<comment type="caution">
    <text evidence="1">The sequence shown here is derived from an EMBL/GenBank/DDBJ whole genome shotgun (WGS) entry which is preliminary data.</text>
</comment>
<evidence type="ECO:0000313" key="2">
    <source>
        <dbReference type="Proteomes" id="UP001231915"/>
    </source>
</evidence>
<dbReference type="RefSeq" id="WP_284136566.1">
    <property type="nucleotide sequence ID" value="NZ_JASJUT010000002.1"/>
</dbReference>
<gene>
    <name evidence="1" type="ORF">QNM18_04955</name>
</gene>
<name>A0ABT7EHA1_9GAMM</name>
<reference evidence="1 2" key="1">
    <citation type="submission" date="2023-05" db="EMBL/GenBank/DDBJ databases">
        <title>Pseudoalteromonas ardens sp. nov., Pseudoalteromonas obscura sp. nov., and Pseudoalteromonas umbrosa sp. nov., isolated from the coral Montipora capitata.</title>
        <authorList>
            <person name="Thomas E.M."/>
            <person name="Smith E.M."/>
            <person name="Papke E."/>
            <person name="Shlafstein M.D."/>
            <person name="Oline D.K."/>
            <person name="Videau P."/>
            <person name="Saw J.H."/>
            <person name="Strangman W.K."/>
            <person name="Ushijima B."/>
        </authorList>
    </citation>
    <scope>NUCLEOTIDE SEQUENCE [LARGE SCALE GENOMIC DNA]</scope>
    <source>
        <strain evidence="1 2">P94</strain>
    </source>
</reference>
<sequence>MLVKENFINALLNRDFILFFKNLNGGFDPTEYPVLSEDKIHHLWVCSDNEFLEFQLDHCTEGERAEMLLEQRNMARVKLWRFFIAYTNTKQPGSIVARSLAEQIKPWAASSKELSQVFYKGVECLDPSCLAVGSSNE</sequence>
<accession>A0ABT7EHA1</accession>
<keyword evidence="2" id="KW-1185">Reference proteome</keyword>
<dbReference type="EMBL" id="JASJUT010000002">
    <property type="protein sequence ID" value="MDK2594415.1"/>
    <property type="molecule type" value="Genomic_DNA"/>
</dbReference>
<evidence type="ECO:0000313" key="1">
    <source>
        <dbReference type="EMBL" id="MDK2594415.1"/>
    </source>
</evidence>
<organism evidence="1 2">
    <name type="scientific">Pseudoalteromonas obscura</name>
    <dbReference type="NCBI Taxonomy" id="3048491"/>
    <lineage>
        <taxon>Bacteria</taxon>
        <taxon>Pseudomonadati</taxon>
        <taxon>Pseudomonadota</taxon>
        <taxon>Gammaproteobacteria</taxon>
        <taxon>Alteromonadales</taxon>
        <taxon>Pseudoalteromonadaceae</taxon>
        <taxon>Pseudoalteromonas</taxon>
    </lineage>
</organism>
<proteinExistence type="predicted"/>
<protein>
    <submittedName>
        <fullName evidence="1">Uncharacterized protein</fullName>
    </submittedName>
</protein>